<comment type="function">
    <text evidence="10 12">Specifically methylates the N3 position of the uracil ring of uridine 1498 (m3U1498) in 16S rRNA. Acts on the fully assembled 30S ribosomal subunit.</text>
</comment>
<keyword evidence="7 12" id="KW-0489">Methyltransferase</keyword>
<evidence type="ECO:0000256" key="5">
    <source>
        <dbReference type="ARBA" id="ARBA00022490"/>
    </source>
</evidence>
<evidence type="ECO:0000256" key="7">
    <source>
        <dbReference type="ARBA" id="ARBA00022603"/>
    </source>
</evidence>
<comment type="subcellular location">
    <subcellularLocation>
        <location evidence="1 12">Cytoplasm</location>
    </subcellularLocation>
</comment>
<evidence type="ECO:0000256" key="10">
    <source>
        <dbReference type="ARBA" id="ARBA00025699"/>
    </source>
</evidence>
<evidence type="ECO:0000313" key="15">
    <source>
        <dbReference type="EMBL" id="USQ75102.1"/>
    </source>
</evidence>
<dbReference type="InterPro" id="IPR046886">
    <property type="entry name" value="RsmE_MTase_dom"/>
</dbReference>
<dbReference type="GO" id="GO:0032259">
    <property type="term" value="P:methylation"/>
    <property type="evidence" value="ECO:0007669"/>
    <property type="project" value="UniProtKB-KW"/>
</dbReference>
<keyword evidence="5 12" id="KW-0963">Cytoplasm</keyword>
<dbReference type="InterPro" id="IPR029028">
    <property type="entry name" value="Alpha/beta_knot_MTases"/>
</dbReference>
<comment type="similarity">
    <text evidence="2 12">Belongs to the RNA methyltransferase RsmE family.</text>
</comment>
<evidence type="ECO:0000256" key="4">
    <source>
        <dbReference type="ARBA" id="ARBA00013673"/>
    </source>
</evidence>
<evidence type="ECO:0000256" key="2">
    <source>
        <dbReference type="ARBA" id="ARBA00005528"/>
    </source>
</evidence>
<dbReference type="Gene3D" id="3.40.1280.10">
    <property type="match status" value="1"/>
</dbReference>
<evidence type="ECO:0000256" key="6">
    <source>
        <dbReference type="ARBA" id="ARBA00022552"/>
    </source>
</evidence>
<evidence type="ECO:0000256" key="1">
    <source>
        <dbReference type="ARBA" id="ARBA00004496"/>
    </source>
</evidence>
<dbReference type="PANTHER" id="PTHR30027:SF3">
    <property type="entry name" value="16S RRNA (URACIL(1498)-N(3))-METHYLTRANSFERASE"/>
    <property type="match status" value="1"/>
</dbReference>
<evidence type="ECO:0000259" key="14">
    <source>
        <dbReference type="Pfam" id="PF20260"/>
    </source>
</evidence>
<sequence>MSAPLFFVGARALEGRAPGDVVVLDGPEGRHAATVTRLAPGEQLLVADGSGRVARGRVHVVGRGELDLVVEELTDEPVPQPRFTLVQALAKGDRDLLAIEVATELGVDEVIPWAASRSVVVWRGERTAKAHAKWERTLLAATKQARRARVPVLAELAHQSTLLERVRAADLALVLHEEAHEPLASAELPVEGEVLLVVGPEGGISPEETQALVDAGARTVRLGDTVLRTSTAGSAALALLSGRSRWA</sequence>
<keyword evidence="8 12" id="KW-0808">Transferase</keyword>
<feature type="domain" description="Ribosomal RNA small subunit methyltransferase E methyltransferase" evidence="13">
    <location>
        <begin position="81"/>
        <end position="240"/>
    </location>
</feature>
<dbReference type="PIRSF" id="PIRSF015601">
    <property type="entry name" value="MTase_slr0722"/>
    <property type="match status" value="1"/>
</dbReference>
<name>A0ABY4YG25_9MICO</name>
<gene>
    <name evidence="15" type="ORF">NF557_10660</name>
</gene>
<dbReference type="InterPro" id="IPR015947">
    <property type="entry name" value="PUA-like_sf"/>
</dbReference>
<keyword evidence="16" id="KW-1185">Reference proteome</keyword>
<dbReference type="Pfam" id="PF04452">
    <property type="entry name" value="Methyltrans_RNA"/>
    <property type="match status" value="1"/>
</dbReference>
<accession>A0ABY4YG25</accession>
<dbReference type="RefSeq" id="WP_252619238.1">
    <property type="nucleotide sequence ID" value="NZ_CP099490.1"/>
</dbReference>
<evidence type="ECO:0000313" key="16">
    <source>
        <dbReference type="Proteomes" id="UP001056535"/>
    </source>
</evidence>
<evidence type="ECO:0000256" key="12">
    <source>
        <dbReference type="PIRNR" id="PIRNR015601"/>
    </source>
</evidence>
<dbReference type="GO" id="GO:0008168">
    <property type="term" value="F:methyltransferase activity"/>
    <property type="evidence" value="ECO:0007669"/>
    <property type="project" value="UniProtKB-KW"/>
</dbReference>
<evidence type="ECO:0000256" key="9">
    <source>
        <dbReference type="ARBA" id="ARBA00022691"/>
    </source>
</evidence>
<dbReference type="InterPro" id="IPR046887">
    <property type="entry name" value="RsmE_PUA-like"/>
</dbReference>
<dbReference type="EMBL" id="CP099490">
    <property type="protein sequence ID" value="USQ75102.1"/>
    <property type="molecule type" value="Genomic_DNA"/>
</dbReference>
<dbReference type="SUPFAM" id="SSF88697">
    <property type="entry name" value="PUA domain-like"/>
    <property type="match status" value="1"/>
</dbReference>
<protein>
    <recommendedName>
        <fullName evidence="4 12">Ribosomal RNA small subunit methyltransferase E</fullName>
        <ecNumber evidence="3 12">2.1.1.193</ecNumber>
    </recommendedName>
</protein>
<dbReference type="NCBIfam" id="NF008693">
    <property type="entry name" value="PRK11713.2-3"/>
    <property type="match status" value="1"/>
</dbReference>
<evidence type="ECO:0000259" key="13">
    <source>
        <dbReference type="Pfam" id="PF04452"/>
    </source>
</evidence>
<dbReference type="InterPro" id="IPR029026">
    <property type="entry name" value="tRNA_m1G_MTases_N"/>
</dbReference>
<dbReference type="Gene3D" id="2.40.240.20">
    <property type="entry name" value="Hypothetical PUA domain-like, domain 1"/>
    <property type="match status" value="1"/>
</dbReference>
<feature type="domain" description="Ribosomal RNA small subunit methyltransferase E PUA-like" evidence="14">
    <location>
        <begin position="24"/>
        <end position="70"/>
    </location>
</feature>
<reference evidence="15" key="1">
    <citation type="submission" date="2022-06" db="EMBL/GenBank/DDBJ databases">
        <title>Ornithinimicrobium JY.X270.</title>
        <authorList>
            <person name="Huang Y."/>
        </authorList>
    </citation>
    <scope>NUCLEOTIDE SEQUENCE</scope>
    <source>
        <strain evidence="15">JY.X270</strain>
    </source>
</reference>
<organism evidence="15 16">
    <name type="scientific">Ornithinimicrobium cryptoxanthini</name>
    <dbReference type="NCBI Taxonomy" id="2934161"/>
    <lineage>
        <taxon>Bacteria</taxon>
        <taxon>Bacillati</taxon>
        <taxon>Actinomycetota</taxon>
        <taxon>Actinomycetes</taxon>
        <taxon>Micrococcales</taxon>
        <taxon>Ornithinimicrobiaceae</taxon>
        <taxon>Ornithinimicrobium</taxon>
    </lineage>
</organism>
<dbReference type="InterPro" id="IPR006700">
    <property type="entry name" value="RsmE"/>
</dbReference>
<evidence type="ECO:0000256" key="8">
    <source>
        <dbReference type="ARBA" id="ARBA00022679"/>
    </source>
</evidence>
<dbReference type="Proteomes" id="UP001056535">
    <property type="component" value="Chromosome"/>
</dbReference>
<dbReference type="CDD" id="cd18084">
    <property type="entry name" value="RsmE-like"/>
    <property type="match status" value="1"/>
</dbReference>
<dbReference type="SUPFAM" id="SSF75217">
    <property type="entry name" value="alpha/beta knot"/>
    <property type="match status" value="1"/>
</dbReference>
<keyword evidence="6 12" id="KW-0698">rRNA processing</keyword>
<keyword evidence="9 12" id="KW-0949">S-adenosyl-L-methionine</keyword>
<dbReference type="NCBIfam" id="TIGR00046">
    <property type="entry name" value="RsmE family RNA methyltransferase"/>
    <property type="match status" value="1"/>
</dbReference>
<dbReference type="PANTHER" id="PTHR30027">
    <property type="entry name" value="RIBOSOMAL RNA SMALL SUBUNIT METHYLTRANSFERASE E"/>
    <property type="match status" value="1"/>
</dbReference>
<proteinExistence type="inferred from homology"/>
<comment type="catalytic activity">
    <reaction evidence="11 12">
        <text>uridine(1498) in 16S rRNA + S-adenosyl-L-methionine = N(3)-methyluridine(1498) in 16S rRNA + S-adenosyl-L-homocysteine + H(+)</text>
        <dbReference type="Rhea" id="RHEA:42920"/>
        <dbReference type="Rhea" id="RHEA-COMP:10283"/>
        <dbReference type="Rhea" id="RHEA-COMP:10284"/>
        <dbReference type="ChEBI" id="CHEBI:15378"/>
        <dbReference type="ChEBI" id="CHEBI:57856"/>
        <dbReference type="ChEBI" id="CHEBI:59789"/>
        <dbReference type="ChEBI" id="CHEBI:65315"/>
        <dbReference type="ChEBI" id="CHEBI:74502"/>
        <dbReference type="EC" id="2.1.1.193"/>
    </reaction>
</comment>
<evidence type="ECO:0000256" key="3">
    <source>
        <dbReference type="ARBA" id="ARBA00012328"/>
    </source>
</evidence>
<dbReference type="Pfam" id="PF20260">
    <property type="entry name" value="PUA_4"/>
    <property type="match status" value="1"/>
</dbReference>
<evidence type="ECO:0000256" key="11">
    <source>
        <dbReference type="ARBA" id="ARBA00047944"/>
    </source>
</evidence>
<dbReference type="EC" id="2.1.1.193" evidence="3 12"/>